<dbReference type="Proteomes" id="UP000729402">
    <property type="component" value="Unassembled WGS sequence"/>
</dbReference>
<sequence>MHADVDRDGVAVLVVLGVRFDHGIVDVEVGVAHLGEHPLGVGGAAGPWARDLGSCSGRGTAARREKASQPRRRAMTASSRCRAAKDNAGGMATLADKVFDDRLSLWDFNEIVVTTFTYHEK</sequence>
<name>A0A8J5WAS6_ZIZPA</name>
<dbReference type="AlphaFoldDB" id="A0A8J5WAS6"/>
<dbReference type="EMBL" id="JAAALK010000082">
    <property type="protein sequence ID" value="KAG8085714.1"/>
    <property type="molecule type" value="Genomic_DNA"/>
</dbReference>
<comment type="caution">
    <text evidence="2">The sequence shown here is derived from an EMBL/GenBank/DDBJ whole genome shotgun (WGS) entry which is preliminary data.</text>
</comment>
<reference evidence="2" key="1">
    <citation type="journal article" date="2021" name="bioRxiv">
        <title>Whole Genome Assembly and Annotation of Northern Wild Rice, Zizania palustris L., Supports a Whole Genome Duplication in the Zizania Genus.</title>
        <authorList>
            <person name="Haas M."/>
            <person name="Kono T."/>
            <person name="Macchietto M."/>
            <person name="Millas R."/>
            <person name="McGilp L."/>
            <person name="Shao M."/>
            <person name="Duquette J."/>
            <person name="Hirsch C.N."/>
            <person name="Kimball J."/>
        </authorList>
    </citation>
    <scope>NUCLEOTIDE SEQUENCE</scope>
    <source>
        <tissue evidence="2">Fresh leaf tissue</tissue>
    </source>
</reference>
<evidence type="ECO:0000313" key="3">
    <source>
        <dbReference type="Proteomes" id="UP000729402"/>
    </source>
</evidence>
<feature type="region of interest" description="Disordered" evidence="1">
    <location>
        <begin position="55"/>
        <end position="82"/>
    </location>
</feature>
<evidence type="ECO:0000256" key="1">
    <source>
        <dbReference type="SAM" id="MobiDB-lite"/>
    </source>
</evidence>
<proteinExistence type="predicted"/>
<evidence type="ECO:0000313" key="2">
    <source>
        <dbReference type="EMBL" id="KAG8085714.1"/>
    </source>
</evidence>
<organism evidence="2 3">
    <name type="scientific">Zizania palustris</name>
    <name type="common">Northern wild rice</name>
    <dbReference type="NCBI Taxonomy" id="103762"/>
    <lineage>
        <taxon>Eukaryota</taxon>
        <taxon>Viridiplantae</taxon>
        <taxon>Streptophyta</taxon>
        <taxon>Embryophyta</taxon>
        <taxon>Tracheophyta</taxon>
        <taxon>Spermatophyta</taxon>
        <taxon>Magnoliopsida</taxon>
        <taxon>Liliopsida</taxon>
        <taxon>Poales</taxon>
        <taxon>Poaceae</taxon>
        <taxon>BOP clade</taxon>
        <taxon>Oryzoideae</taxon>
        <taxon>Oryzeae</taxon>
        <taxon>Zizaniinae</taxon>
        <taxon>Zizania</taxon>
    </lineage>
</organism>
<protein>
    <submittedName>
        <fullName evidence="2">Uncharacterized protein</fullName>
    </submittedName>
</protein>
<keyword evidence="3" id="KW-1185">Reference proteome</keyword>
<accession>A0A8J5WAS6</accession>
<gene>
    <name evidence="2" type="ORF">GUJ93_ZPchr0010g7435</name>
</gene>
<reference evidence="2" key="2">
    <citation type="submission" date="2021-02" db="EMBL/GenBank/DDBJ databases">
        <authorList>
            <person name="Kimball J.A."/>
            <person name="Haas M.W."/>
            <person name="Macchietto M."/>
            <person name="Kono T."/>
            <person name="Duquette J."/>
            <person name="Shao M."/>
        </authorList>
    </citation>
    <scope>NUCLEOTIDE SEQUENCE</scope>
    <source>
        <tissue evidence="2">Fresh leaf tissue</tissue>
    </source>
</reference>